<accession>A0A5C8ZLU4</accession>
<protein>
    <submittedName>
        <fullName evidence="1">DUF3237 domain-containing protein</fullName>
    </submittedName>
</protein>
<dbReference type="Proteomes" id="UP000321234">
    <property type="component" value="Unassembled WGS sequence"/>
</dbReference>
<dbReference type="RefSeq" id="WP_147924762.1">
    <property type="nucleotide sequence ID" value="NZ_VKAC01000001.1"/>
</dbReference>
<dbReference type="PANTHER" id="PTHR37315:SF1">
    <property type="entry name" value="UPF0311 PROTEIN BLR7842"/>
    <property type="match status" value="1"/>
</dbReference>
<dbReference type="Gene3D" id="2.40.160.20">
    <property type="match status" value="1"/>
</dbReference>
<dbReference type="OrthoDB" id="3368702at2"/>
<sequence length="141" mass="15026">MHAIAAEPRFTITALIAPPEPLVDRGDRLDFIPITGGEVRGDLTGEVVPGGGDWCCTRSDGVVAVEARYLVRTASGGLVDVHNTGVLRPAEDGAAPYFLTTPRFRTVDPALHWLTATVFVGQAHVEGDRVVIEVAELVVRA</sequence>
<dbReference type="Pfam" id="PF11578">
    <property type="entry name" value="DUF3237"/>
    <property type="match status" value="1"/>
</dbReference>
<gene>
    <name evidence="1" type="ORF">FMM08_02935</name>
</gene>
<dbReference type="EMBL" id="VKAC01000001">
    <property type="protein sequence ID" value="TXR58153.1"/>
    <property type="molecule type" value="Genomic_DNA"/>
</dbReference>
<dbReference type="PANTHER" id="PTHR37315">
    <property type="entry name" value="UPF0311 PROTEIN BLR7842"/>
    <property type="match status" value="1"/>
</dbReference>
<name>A0A5C8ZLU4_9ACTN</name>
<evidence type="ECO:0000313" key="1">
    <source>
        <dbReference type="EMBL" id="TXR58153.1"/>
    </source>
</evidence>
<keyword evidence="2" id="KW-1185">Reference proteome</keyword>
<evidence type="ECO:0000313" key="2">
    <source>
        <dbReference type="Proteomes" id="UP000321234"/>
    </source>
</evidence>
<reference evidence="1 2" key="1">
    <citation type="submission" date="2019-07" db="EMBL/GenBank/DDBJ databases">
        <title>Quadrisphaera sp. strain DD2A genome sequencing and assembly.</title>
        <authorList>
            <person name="Kim I."/>
        </authorList>
    </citation>
    <scope>NUCLEOTIDE SEQUENCE [LARGE SCALE GENOMIC DNA]</scope>
    <source>
        <strain evidence="1 2">DD2A</strain>
    </source>
</reference>
<dbReference type="AlphaFoldDB" id="A0A5C8ZLU4"/>
<proteinExistence type="predicted"/>
<organism evidence="1 2">
    <name type="scientific">Quadrisphaera setariae</name>
    <dbReference type="NCBI Taxonomy" id="2593304"/>
    <lineage>
        <taxon>Bacteria</taxon>
        <taxon>Bacillati</taxon>
        <taxon>Actinomycetota</taxon>
        <taxon>Actinomycetes</taxon>
        <taxon>Kineosporiales</taxon>
        <taxon>Kineosporiaceae</taxon>
        <taxon>Quadrisphaera</taxon>
    </lineage>
</organism>
<dbReference type="InterPro" id="IPR020915">
    <property type="entry name" value="UPF0311"/>
</dbReference>
<comment type="caution">
    <text evidence="1">The sequence shown here is derived from an EMBL/GenBank/DDBJ whole genome shotgun (WGS) entry which is preliminary data.</text>
</comment>